<dbReference type="EMBL" id="BAAABM010000045">
    <property type="protein sequence ID" value="GAA0354019.1"/>
    <property type="molecule type" value="Genomic_DNA"/>
</dbReference>
<dbReference type="PROSITE" id="PS00211">
    <property type="entry name" value="ABC_TRANSPORTER_1"/>
    <property type="match status" value="1"/>
</dbReference>
<feature type="domain" description="ABC transporter" evidence="5">
    <location>
        <begin position="31"/>
        <end position="256"/>
    </location>
</feature>
<sequence>MTVIRARAEAGIGPPLRSAGGPPYGSVGTVIEVTKLTKRYGDGLAVDRLSFQVRPGHVTGFLGPNGAGKSTTMRVLLGLAAPTSGAALVTGRRYADLRFPMHEVGALLDANAAYGGRTAFDHLRCLARTNRIGPARVAAVLEQVGLAGVGRKRISGFSLGMRQRLGIAAALLGDPGVLMLDEPVNGLDPEGVRWIRELLRALAGEGRTVLVSSHLMSEMELTADRLVIIGRGRLIADTTVRELAERFQRGVLVRTGRGPELARALEAAGASVLVETDGALSVKGLDPVRIGDLAARHAIPVHEVTPRTASLEEAYLALTAGSLEYGAAR</sequence>
<dbReference type="InterPro" id="IPR003593">
    <property type="entry name" value="AAA+_ATPase"/>
</dbReference>
<evidence type="ECO:0000256" key="4">
    <source>
        <dbReference type="ARBA" id="ARBA00022840"/>
    </source>
</evidence>
<evidence type="ECO:0000256" key="1">
    <source>
        <dbReference type="ARBA" id="ARBA00005417"/>
    </source>
</evidence>
<dbReference type="InterPro" id="IPR003439">
    <property type="entry name" value="ABC_transporter-like_ATP-bd"/>
</dbReference>
<dbReference type="InterPro" id="IPR017871">
    <property type="entry name" value="ABC_transporter-like_CS"/>
</dbReference>
<evidence type="ECO:0000256" key="3">
    <source>
        <dbReference type="ARBA" id="ARBA00022741"/>
    </source>
</evidence>
<dbReference type="Gene3D" id="3.40.50.300">
    <property type="entry name" value="P-loop containing nucleotide triphosphate hydrolases"/>
    <property type="match status" value="1"/>
</dbReference>
<comment type="similarity">
    <text evidence="1">Belongs to the ABC transporter superfamily.</text>
</comment>
<organism evidence="6 7">
    <name type="scientific">Actinoallomurus spadix</name>
    <dbReference type="NCBI Taxonomy" id="79912"/>
    <lineage>
        <taxon>Bacteria</taxon>
        <taxon>Bacillati</taxon>
        <taxon>Actinomycetota</taxon>
        <taxon>Actinomycetes</taxon>
        <taxon>Streptosporangiales</taxon>
        <taxon>Thermomonosporaceae</taxon>
        <taxon>Actinoallomurus</taxon>
    </lineage>
</organism>
<dbReference type="Pfam" id="PF00005">
    <property type="entry name" value="ABC_tran"/>
    <property type="match status" value="1"/>
</dbReference>
<dbReference type="PANTHER" id="PTHR43335:SF4">
    <property type="entry name" value="ABC TRANSPORTER, ATP-BINDING PROTEIN"/>
    <property type="match status" value="1"/>
</dbReference>
<keyword evidence="3" id="KW-0547">Nucleotide-binding</keyword>
<proteinExistence type="inferred from homology"/>
<keyword evidence="2" id="KW-0813">Transport</keyword>
<dbReference type="PANTHER" id="PTHR43335">
    <property type="entry name" value="ABC TRANSPORTER, ATP-BINDING PROTEIN"/>
    <property type="match status" value="1"/>
</dbReference>
<comment type="caution">
    <text evidence="6">The sequence shown here is derived from an EMBL/GenBank/DDBJ whole genome shotgun (WGS) entry which is preliminary data.</text>
</comment>
<evidence type="ECO:0000313" key="6">
    <source>
        <dbReference type="EMBL" id="GAA0354019.1"/>
    </source>
</evidence>
<dbReference type="GO" id="GO:0005524">
    <property type="term" value="F:ATP binding"/>
    <property type="evidence" value="ECO:0007669"/>
    <property type="project" value="UniProtKB-KW"/>
</dbReference>
<dbReference type="SMART" id="SM00382">
    <property type="entry name" value="AAA"/>
    <property type="match status" value="1"/>
</dbReference>
<accession>A0ABN0X485</accession>
<keyword evidence="7" id="KW-1185">Reference proteome</keyword>
<protein>
    <submittedName>
        <fullName evidence="6">ABC transporter ATP-binding protein</fullName>
    </submittedName>
</protein>
<dbReference type="Proteomes" id="UP001501822">
    <property type="component" value="Unassembled WGS sequence"/>
</dbReference>
<dbReference type="SUPFAM" id="SSF52540">
    <property type="entry name" value="P-loop containing nucleoside triphosphate hydrolases"/>
    <property type="match status" value="1"/>
</dbReference>
<dbReference type="InterPro" id="IPR027417">
    <property type="entry name" value="P-loop_NTPase"/>
</dbReference>
<evidence type="ECO:0000256" key="2">
    <source>
        <dbReference type="ARBA" id="ARBA00022448"/>
    </source>
</evidence>
<dbReference type="PROSITE" id="PS50893">
    <property type="entry name" value="ABC_TRANSPORTER_2"/>
    <property type="match status" value="1"/>
</dbReference>
<evidence type="ECO:0000313" key="7">
    <source>
        <dbReference type="Proteomes" id="UP001501822"/>
    </source>
</evidence>
<reference evidence="6 7" key="1">
    <citation type="journal article" date="2019" name="Int. J. Syst. Evol. Microbiol.">
        <title>The Global Catalogue of Microorganisms (GCM) 10K type strain sequencing project: providing services to taxonomists for standard genome sequencing and annotation.</title>
        <authorList>
            <consortium name="The Broad Institute Genomics Platform"/>
            <consortium name="The Broad Institute Genome Sequencing Center for Infectious Disease"/>
            <person name="Wu L."/>
            <person name="Ma J."/>
        </authorList>
    </citation>
    <scope>NUCLEOTIDE SEQUENCE [LARGE SCALE GENOMIC DNA]</scope>
    <source>
        <strain evidence="6 7">JCM 3146</strain>
    </source>
</reference>
<name>A0ABN0X485_9ACTN</name>
<evidence type="ECO:0000259" key="5">
    <source>
        <dbReference type="PROSITE" id="PS50893"/>
    </source>
</evidence>
<keyword evidence="4 6" id="KW-0067">ATP-binding</keyword>
<gene>
    <name evidence="6" type="ORF">GCM10010151_49500</name>
</gene>